<organism evidence="1">
    <name type="scientific">marine sediment metagenome</name>
    <dbReference type="NCBI Taxonomy" id="412755"/>
    <lineage>
        <taxon>unclassified sequences</taxon>
        <taxon>metagenomes</taxon>
        <taxon>ecological metagenomes</taxon>
    </lineage>
</organism>
<evidence type="ECO:0000313" key="1">
    <source>
        <dbReference type="EMBL" id="GAI77695.1"/>
    </source>
</evidence>
<comment type="caution">
    <text evidence="1">The sequence shown here is derived from an EMBL/GenBank/DDBJ whole genome shotgun (WGS) entry which is preliminary data.</text>
</comment>
<sequence length="139" mass="15424">MAEKGFPVGHKKYGGRVAGSGKLGRQFVDMFVDSLSKEKDNTTIGKKLIDHIINRAFSNDVVALGVLKKLLPDLSFSIEKLIASQPVKVTFEIVDTAYSQKEMMIYKNRIGILGILDEVRDGDITVDEGLARLEKELLK</sequence>
<gene>
    <name evidence="1" type="ORF">S12H4_16336</name>
</gene>
<accession>X1SQR8</accession>
<dbReference type="AlphaFoldDB" id="X1SQR8"/>
<reference evidence="1" key="1">
    <citation type="journal article" date="2014" name="Front. Microbiol.">
        <title>High frequency of phylogenetically diverse reductive dehalogenase-homologous genes in deep subseafloor sedimentary metagenomes.</title>
        <authorList>
            <person name="Kawai M."/>
            <person name="Futagami T."/>
            <person name="Toyoda A."/>
            <person name="Takaki Y."/>
            <person name="Nishi S."/>
            <person name="Hori S."/>
            <person name="Arai W."/>
            <person name="Tsubouchi T."/>
            <person name="Morono Y."/>
            <person name="Uchiyama I."/>
            <person name="Ito T."/>
            <person name="Fujiyama A."/>
            <person name="Inagaki F."/>
            <person name="Takami H."/>
        </authorList>
    </citation>
    <scope>NUCLEOTIDE SEQUENCE</scope>
    <source>
        <strain evidence="1">Expedition CK06-06</strain>
    </source>
</reference>
<protein>
    <submittedName>
        <fullName evidence="1">Uncharacterized protein</fullName>
    </submittedName>
</protein>
<name>X1SQR8_9ZZZZ</name>
<proteinExistence type="predicted"/>
<dbReference type="EMBL" id="BARW01007897">
    <property type="protein sequence ID" value="GAI77695.1"/>
    <property type="molecule type" value="Genomic_DNA"/>
</dbReference>